<evidence type="ECO:0000256" key="5">
    <source>
        <dbReference type="ARBA" id="ARBA00023163"/>
    </source>
</evidence>
<evidence type="ECO:0000313" key="8">
    <source>
        <dbReference type="EMBL" id="ONK65723.1"/>
    </source>
</evidence>
<dbReference type="GO" id="GO:0008270">
    <property type="term" value="F:zinc ion binding"/>
    <property type="evidence" value="ECO:0007669"/>
    <property type="project" value="UniProtKB-KW"/>
</dbReference>
<evidence type="ECO:0000256" key="1">
    <source>
        <dbReference type="ARBA" id="ARBA00022723"/>
    </source>
</evidence>
<dbReference type="InterPro" id="IPR013083">
    <property type="entry name" value="Znf_RING/FYVE/PHD"/>
</dbReference>
<dbReference type="InterPro" id="IPR056280">
    <property type="entry name" value="AIPP2-like_SPOC"/>
</dbReference>
<evidence type="ECO:0000256" key="4">
    <source>
        <dbReference type="ARBA" id="ARBA00023015"/>
    </source>
</evidence>
<proteinExistence type="predicted"/>
<keyword evidence="3" id="KW-0862">Zinc</keyword>
<evidence type="ECO:0000259" key="7">
    <source>
        <dbReference type="Pfam" id="PF23121"/>
    </source>
</evidence>
<dbReference type="GO" id="GO:0140566">
    <property type="term" value="F:histone reader activity"/>
    <property type="evidence" value="ECO:0007669"/>
    <property type="project" value="InterPro"/>
</dbReference>
<evidence type="ECO:0000256" key="3">
    <source>
        <dbReference type="ARBA" id="ARBA00022833"/>
    </source>
</evidence>
<accession>A0A5P1EIZ9</accession>
<dbReference type="GO" id="GO:0034244">
    <property type="term" value="P:negative regulation of transcription elongation by RNA polymerase II"/>
    <property type="evidence" value="ECO:0007669"/>
    <property type="project" value="InterPro"/>
</dbReference>
<evidence type="ECO:0000256" key="6">
    <source>
        <dbReference type="SAM" id="MobiDB-lite"/>
    </source>
</evidence>
<dbReference type="EMBL" id="CM007386">
    <property type="protein sequence ID" value="ONK65723.1"/>
    <property type="molecule type" value="Genomic_DNA"/>
</dbReference>
<dbReference type="Gene3D" id="3.30.40.10">
    <property type="entry name" value="Zinc/RING finger domain, C3HC4 (zinc finger)"/>
    <property type="match status" value="1"/>
</dbReference>
<keyword evidence="4" id="KW-0805">Transcription regulation</keyword>
<dbReference type="PANTHER" id="PTHR33304">
    <property type="match status" value="1"/>
</dbReference>
<keyword evidence="1" id="KW-0479">Metal-binding</keyword>
<keyword evidence="9" id="KW-1185">Reference proteome</keyword>
<reference evidence="9" key="1">
    <citation type="journal article" date="2017" name="Nat. Commun.">
        <title>The asparagus genome sheds light on the origin and evolution of a young Y chromosome.</title>
        <authorList>
            <person name="Harkess A."/>
            <person name="Zhou J."/>
            <person name="Xu C."/>
            <person name="Bowers J.E."/>
            <person name="Van der Hulst R."/>
            <person name="Ayyampalayam S."/>
            <person name="Mercati F."/>
            <person name="Riccardi P."/>
            <person name="McKain M.R."/>
            <person name="Kakrana A."/>
            <person name="Tang H."/>
            <person name="Ray J."/>
            <person name="Groenendijk J."/>
            <person name="Arikit S."/>
            <person name="Mathioni S.M."/>
            <person name="Nakano M."/>
            <person name="Shan H."/>
            <person name="Telgmann-Rauber A."/>
            <person name="Kanno A."/>
            <person name="Yue Z."/>
            <person name="Chen H."/>
            <person name="Li W."/>
            <person name="Chen Y."/>
            <person name="Xu X."/>
            <person name="Zhang Y."/>
            <person name="Luo S."/>
            <person name="Chen H."/>
            <person name="Gao J."/>
            <person name="Mao Z."/>
            <person name="Pires J.C."/>
            <person name="Luo M."/>
            <person name="Kudrna D."/>
            <person name="Wing R.A."/>
            <person name="Meyers B.C."/>
            <person name="Yi K."/>
            <person name="Kong H."/>
            <person name="Lavrijsen P."/>
            <person name="Sunseri F."/>
            <person name="Falavigna A."/>
            <person name="Ye Y."/>
            <person name="Leebens-Mack J.H."/>
            <person name="Chen G."/>
        </authorList>
    </citation>
    <scope>NUCLEOTIDE SEQUENCE [LARGE SCALE GENOMIC DNA]</scope>
    <source>
        <strain evidence="9">cv. DH0086</strain>
    </source>
</reference>
<dbReference type="OMA" id="KYINAND"/>
<dbReference type="Gramene" id="ONK65723">
    <property type="protein sequence ID" value="ONK65723"/>
    <property type="gene ID" value="A4U43_C06F270"/>
</dbReference>
<gene>
    <name evidence="8" type="ORF">A4U43_C06F270</name>
</gene>
<keyword evidence="2" id="KW-0863">Zinc-finger</keyword>
<sequence>MNIVCQTCGGTGSRDCMVTCNICREISEHVFCMRKILRPVPEVWRCDGCSETLSEDGNVQLTNWSTVGDHAETKTSHGKEIVMNYESSARTAVRKKKLFEMKKLLSAKYGFSMLPDFHKEESVLVTSSPRSICNSFVPNEHVAVFPSELISRTSDIESDTLMLARGSDFLYGTTHTHHPSMKQNSPEKSITSISRLSSSKNFGVKANLGKRSINLDTPLSPSKFLVVPKSINNGKYGMNMENEVSDHREEIMEGSSHEKLCNFDNKMDIEVQGIAQPYMLLADPNPSFPGGLTSAICWEGTFHIDVTKFKGCFGVQAHLPHQVSDKAVDITKTMDANLKFNVLPRIRIWPTAFQIDPVDHQDVALYFLPSKHERSKENYMHLVKYINANDFSLLSQVGNIELMIFSSEQLSTDNESKEMYLWGIFRKVRRKNVCRIEPNAPAATISFSNQRNNSIEKKFNSVTDKVTQASAEDGNNFCKKPKLEDIDEVFPDVPPGFSSLPATLHQTNNKATDIGQVPKEAHADATIKLPRRSPRLNPTRNCLRSREGK</sequence>
<dbReference type="AlphaFoldDB" id="A0A5P1EIZ9"/>
<feature type="domain" description="AIPP2-like SPOC-like" evidence="7">
    <location>
        <begin position="298"/>
        <end position="425"/>
    </location>
</feature>
<dbReference type="Proteomes" id="UP000243459">
    <property type="component" value="Chromosome 6"/>
</dbReference>
<evidence type="ECO:0000313" key="9">
    <source>
        <dbReference type="Proteomes" id="UP000243459"/>
    </source>
</evidence>
<name>A0A5P1EIZ9_ASPOF</name>
<keyword evidence="5" id="KW-0804">Transcription</keyword>
<dbReference type="InterPro" id="IPR011011">
    <property type="entry name" value="Znf_FYVE_PHD"/>
</dbReference>
<dbReference type="PANTHER" id="PTHR33304:SF36">
    <property type="entry name" value="GB|AAF26970.1-RELATED"/>
    <property type="match status" value="1"/>
</dbReference>
<organism evidence="8 9">
    <name type="scientific">Asparagus officinalis</name>
    <name type="common">Garden asparagus</name>
    <dbReference type="NCBI Taxonomy" id="4686"/>
    <lineage>
        <taxon>Eukaryota</taxon>
        <taxon>Viridiplantae</taxon>
        <taxon>Streptophyta</taxon>
        <taxon>Embryophyta</taxon>
        <taxon>Tracheophyta</taxon>
        <taxon>Spermatophyta</taxon>
        <taxon>Magnoliopsida</taxon>
        <taxon>Liliopsida</taxon>
        <taxon>Asparagales</taxon>
        <taxon>Asparagaceae</taxon>
        <taxon>Asparagoideae</taxon>
        <taxon>Asparagus</taxon>
    </lineage>
</organism>
<feature type="region of interest" description="Disordered" evidence="6">
    <location>
        <begin position="524"/>
        <end position="549"/>
    </location>
</feature>
<evidence type="ECO:0000256" key="2">
    <source>
        <dbReference type="ARBA" id="ARBA00022771"/>
    </source>
</evidence>
<dbReference type="InterPro" id="IPR049914">
    <property type="entry name" value="PHD1-3/5-6"/>
</dbReference>
<dbReference type="Pfam" id="PF23121">
    <property type="entry name" value="SPOC_AIPP2"/>
    <property type="match status" value="1"/>
</dbReference>
<protein>
    <recommendedName>
        <fullName evidence="7">AIPP2-like SPOC-like domain-containing protein</fullName>
    </recommendedName>
</protein>
<dbReference type="SUPFAM" id="SSF57903">
    <property type="entry name" value="FYVE/PHD zinc finger"/>
    <property type="match status" value="1"/>
</dbReference>